<accession>A0ABD5NMI6</accession>
<protein>
    <recommendedName>
        <fullName evidence="1">DUF7344 domain-containing protein</fullName>
    </recommendedName>
</protein>
<dbReference type="InterPro" id="IPR055768">
    <property type="entry name" value="DUF7344"/>
</dbReference>
<evidence type="ECO:0000313" key="2">
    <source>
        <dbReference type="EMBL" id="MFC3958107.1"/>
    </source>
</evidence>
<dbReference type="EMBL" id="JBHSAQ010000002">
    <property type="protein sequence ID" value="MFC3958107.1"/>
    <property type="molecule type" value="Genomic_DNA"/>
</dbReference>
<evidence type="ECO:0000313" key="3">
    <source>
        <dbReference type="Proteomes" id="UP001595846"/>
    </source>
</evidence>
<feature type="domain" description="DUF7344" evidence="1">
    <location>
        <begin position="24"/>
        <end position="95"/>
    </location>
</feature>
<dbReference type="Pfam" id="PF24035">
    <property type="entry name" value="DUF7344"/>
    <property type="match status" value="1"/>
</dbReference>
<gene>
    <name evidence="2" type="ORF">ACFOUR_06940</name>
</gene>
<dbReference type="GeneID" id="73903491"/>
<keyword evidence="3" id="KW-1185">Reference proteome</keyword>
<comment type="caution">
    <text evidence="2">The sequence shown here is derived from an EMBL/GenBank/DDBJ whole genome shotgun (WGS) entry which is preliminary data.</text>
</comment>
<dbReference type="AlphaFoldDB" id="A0ABD5NMI6"/>
<dbReference type="Proteomes" id="UP001595846">
    <property type="component" value="Unassembled WGS sequence"/>
</dbReference>
<proteinExistence type="predicted"/>
<dbReference type="RefSeq" id="WP_256530792.1">
    <property type="nucleotide sequence ID" value="NZ_CP101824.1"/>
</dbReference>
<organism evidence="2 3">
    <name type="scientific">Halovivax cerinus</name>
    <dbReference type="NCBI Taxonomy" id="1487865"/>
    <lineage>
        <taxon>Archaea</taxon>
        <taxon>Methanobacteriati</taxon>
        <taxon>Methanobacteriota</taxon>
        <taxon>Stenosarchaea group</taxon>
        <taxon>Halobacteria</taxon>
        <taxon>Halobacteriales</taxon>
        <taxon>Natrialbaceae</taxon>
        <taxon>Halovivax</taxon>
    </lineage>
</organism>
<name>A0ABD5NMI6_9EURY</name>
<evidence type="ECO:0000259" key="1">
    <source>
        <dbReference type="Pfam" id="PF24035"/>
    </source>
</evidence>
<sequence>MNAPVDHRGQISIDPDFPLPVAVDLLSNRRRRRVIEVLTTHPESLTLDELAGTLVDDETLPVDCVETLRIELHHSHLPKLADLGVIGYDRETHRIRRLAGLSSLVPLLEVVMATENGG</sequence>
<reference evidence="2 3" key="1">
    <citation type="journal article" date="2019" name="Int. J. Syst. Evol. Microbiol.">
        <title>The Global Catalogue of Microorganisms (GCM) 10K type strain sequencing project: providing services to taxonomists for standard genome sequencing and annotation.</title>
        <authorList>
            <consortium name="The Broad Institute Genomics Platform"/>
            <consortium name="The Broad Institute Genome Sequencing Center for Infectious Disease"/>
            <person name="Wu L."/>
            <person name="Ma J."/>
        </authorList>
    </citation>
    <scope>NUCLEOTIDE SEQUENCE [LARGE SCALE GENOMIC DNA]</scope>
    <source>
        <strain evidence="2 3">IBRC-M 10256</strain>
    </source>
</reference>